<dbReference type="EMBL" id="AP017895">
    <property type="protein sequence ID" value="BAV87429.1"/>
    <property type="molecule type" value="Genomic_DNA"/>
</dbReference>
<comment type="subcellular location">
    <subcellularLocation>
        <location evidence="1">Cell membrane</location>
        <topology evidence="1">Multi-pass membrane protein</topology>
    </subcellularLocation>
</comment>
<evidence type="ECO:0000256" key="9">
    <source>
        <dbReference type="SAM" id="Phobius"/>
    </source>
</evidence>
<evidence type="ECO:0000256" key="4">
    <source>
        <dbReference type="ARBA" id="ARBA00022692"/>
    </source>
</evidence>
<comment type="similarity">
    <text evidence="7">Belongs to the glycosyltransferase 87 family.</text>
</comment>
<gene>
    <name evidence="10" type="ORF">RA11412_1130</name>
</gene>
<keyword evidence="4 9" id="KW-0812">Transmembrane</keyword>
<evidence type="ECO:0000256" key="2">
    <source>
        <dbReference type="ARBA" id="ARBA00022475"/>
    </source>
</evidence>
<keyword evidence="3" id="KW-0808">Transferase</keyword>
<feature type="compositionally biased region" description="Basic and acidic residues" evidence="8">
    <location>
        <begin position="286"/>
        <end position="297"/>
    </location>
</feature>
<feature type="transmembrane region" description="Helical" evidence="9">
    <location>
        <begin position="180"/>
        <end position="201"/>
    </location>
</feature>
<feature type="transmembrane region" description="Helical" evidence="9">
    <location>
        <begin position="12"/>
        <end position="32"/>
    </location>
</feature>
<dbReference type="KEGG" id="raj:RA11412_1130"/>
<reference evidence="10 11" key="1">
    <citation type="submission" date="2016-10" db="EMBL/GenBank/DDBJ databases">
        <title>Genome sequence of Rothia aeria strain JCM11412.</title>
        <authorList>
            <person name="Nambu T."/>
        </authorList>
    </citation>
    <scope>NUCLEOTIDE SEQUENCE [LARGE SCALE GENOMIC DNA]</scope>
    <source>
        <strain evidence="10 11">JCM 11412</strain>
    </source>
</reference>
<feature type="transmembrane region" description="Helical" evidence="9">
    <location>
        <begin position="102"/>
        <end position="119"/>
    </location>
</feature>
<evidence type="ECO:0000256" key="6">
    <source>
        <dbReference type="ARBA" id="ARBA00023136"/>
    </source>
</evidence>
<dbReference type="AlphaFoldDB" id="A0A2Z5R393"/>
<keyword evidence="2" id="KW-1003">Cell membrane</keyword>
<evidence type="ECO:0000313" key="10">
    <source>
        <dbReference type="EMBL" id="BAV87429.1"/>
    </source>
</evidence>
<keyword evidence="6 9" id="KW-0472">Membrane</keyword>
<proteinExistence type="inferred from homology"/>
<dbReference type="Pfam" id="PF09594">
    <property type="entry name" value="GT87"/>
    <property type="match status" value="1"/>
</dbReference>
<accession>A0A2Z5R393</accession>
<feature type="region of interest" description="Disordered" evidence="8">
    <location>
        <begin position="271"/>
        <end position="297"/>
    </location>
</feature>
<feature type="transmembrane region" description="Helical" evidence="9">
    <location>
        <begin position="247"/>
        <end position="265"/>
    </location>
</feature>
<evidence type="ECO:0000256" key="1">
    <source>
        <dbReference type="ARBA" id="ARBA00004651"/>
    </source>
</evidence>
<dbReference type="InterPro" id="IPR018584">
    <property type="entry name" value="GT87"/>
</dbReference>
<evidence type="ECO:0000256" key="8">
    <source>
        <dbReference type="SAM" id="MobiDB-lite"/>
    </source>
</evidence>
<sequence length="297" mass="32947">MRPAHRIPRGFFVGIAAGIKLTPLALMLVFLARREWTSILTTTLTFLGTVVLGFILLPSQSVQFWTSAIQDTSRVGRVRELGNISFQGIISTVVPEGVLLKALYILAAVAFIVLIYVFIRLSDKMYDAYVSNYITACAALLVSAFISPISWSHHSVYIPLIIICFIVFGFSLVQKTFGKLGGGIAISLILLAGFTLLFTPIEMSKFISRVWIRLKMFPFTDILRNSSTLDESFKIAVESTPVMFVTYIPYIAMVLIYCVWVLALARRNKDKKGQSGNLTSRSSHLGNDKLAKDSMGV</sequence>
<keyword evidence="5 9" id="KW-1133">Transmembrane helix</keyword>
<feature type="transmembrane region" description="Helical" evidence="9">
    <location>
        <begin position="156"/>
        <end position="173"/>
    </location>
</feature>
<feature type="transmembrane region" description="Helical" evidence="9">
    <location>
        <begin position="131"/>
        <end position="150"/>
    </location>
</feature>
<name>A0A2Z5R393_9MICC</name>
<dbReference type="GO" id="GO:0016758">
    <property type="term" value="F:hexosyltransferase activity"/>
    <property type="evidence" value="ECO:0007669"/>
    <property type="project" value="InterPro"/>
</dbReference>
<feature type="transmembrane region" description="Helical" evidence="9">
    <location>
        <begin position="39"/>
        <end position="57"/>
    </location>
</feature>
<dbReference type="GO" id="GO:0005886">
    <property type="term" value="C:plasma membrane"/>
    <property type="evidence" value="ECO:0007669"/>
    <property type="project" value="UniProtKB-SubCell"/>
</dbReference>
<dbReference type="Proteomes" id="UP000250241">
    <property type="component" value="Chromosome"/>
</dbReference>
<evidence type="ECO:0000256" key="5">
    <source>
        <dbReference type="ARBA" id="ARBA00022989"/>
    </source>
</evidence>
<evidence type="ECO:0000313" key="11">
    <source>
        <dbReference type="Proteomes" id="UP000250241"/>
    </source>
</evidence>
<feature type="compositionally biased region" description="Polar residues" evidence="8">
    <location>
        <begin position="274"/>
        <end position="285"/>
    </location>
</feature>
<evidence type="ECO:0000256" key="7">
    <source>
        <dbReference type="ARBA" id="ARBA00024033"/>
    </source>
</evidence>
<evidence type="ECO:0000256" key="3">
    <source>
        <dbReference type="ARBA" id="ARBA00022679"/>
    </source>
</evidence>
<keyword evidence="11" id="KW-1185">Reference proteome</keyword>
<organism evidence="10 11">
    <name type="scientific">Rothia aeria</name>
    <dbReference type="NCBI Taxonomy" id="172042"/>
    <lineage>
        <taxon>Bacteria</taxon>
        <taxon>Bacillati</taxon>
        <taxon>Actinomycetota</taxon>
        <taxon>Actinomycetes</taxon>
        <taxon>Micrococcales</taxon>
        <taxon>Micrococcaceae</taxon>
        <taxon>Rothia</taxon>
    </lineage>
</organism>
<protein>
    <submittedName>
        <fullName evidence="10">Probable conserved integral membrane protein</fullName>
    </submittedName>
</protein>